<organism evidence="2 3">
    <name type="scientific">Streblomastix strix</name>
    <dbReference type="NCBI Taxonomy" id="222440"/>
    <lineage>
        <taxon>Eukaryota</taxon>
        <taxon>Metamonada</taxon>
        <taxon>Preaxostyla</taxon>
        <taxon>Oxymonadida</taxon>
        <taxon>Streblomastigidae</taxon>
        <taxon>Streblomastix</taxon>
    </lineage>
</organism>
<proteinExistence type="predicted"/>
<dbReference type="FunFam" id="3.10.20.90:FF:000160">
    <property type="entry name" value="Polyubiquitin-C"/>
    <property type="match status" value="1"/>
</dbReference>
<dbReference type="PRINTS" id="PR00348">
    <property type="entry name" value="UBIQUITIN"/>
</dbReference>
<dbReference type="Proteomes" id="UP000324800">
    <property type="component" value="Unassembled WGS sequence"/>
</dbReference>
<name>A0A5J4UWL9_9EUKA</name>
<comment type="caution">
    <text evidence="2">The sequence shown here is derived from an EMBL/GenBank/DDBJ whole genome shotgun (WGS) entry which is preliminary data.</text>
</comment>
<dbReference type="PANTHER" id="PTHR10666">
    <property type="entry name" value="UBIQUITIN"/>
    <property type="match status" value="1"/>
</dbReference>
<dbReference type="AlphaFoldDB" id="A0A5J4UWL9"/>
<dbReference type="PROSITE" id="PS50053">
    <property type="entry name" value="UBIQUITIN_2"/>
    <property type="match status" value="2"/>
</dbReference>
<dbReference type="InterPro" id="IPR019956">
    <property type="entry name" value="Ubiquitin_dom"/>
</dbReference>
<feature type="domain" description="Ubiquitin-like" evidence="1">
    <location>
        <begin position="75"/>
        <end position="147"/>
    </location>
</feature>
<dbReference type="InterPro" id="IPR029071">
    <property type="entry name" value="Ubiquitin-like_domsf"/>
</dbReference>
<evidence type="ECO:0000313" key="2">
    <source>
        <dbReference type="EMBL" id="KAA6374703.1"/>
    </source>
</evidence>
<feature type="domain" description="Ubiquitin-like" evidence="1">
    <location>
        <begin position="1"/>
        <end position="76"/>
    </location>
</feature>
<dbReference type="SUPFAM" id="SSF54236">
    <property type="entry name" value="Ubiquitin-like"/>
    <property type="match status" value="2"/>
</dbReference>
<dbReference type="PROSITE" id="PS00299">
    <property type="entry name" value="UBIQUITIN_1"/>
    <property type="match status" value="1"/>
</dbReference>
<gene>
    <name evidence="2" type="ORF">EZS28_029769</name>
</gene>
<dbReference type="FunFam" id="3.10.20.90:FF:000211">
    <property type="entry name" value="Polyubiquitin 9"/>
    <property type="match status" value="1"/>
</dbReference>
<accession>A0A5J4UWL9</accession>
<evidence type="ECO:0000259" key="1">
    <source>
        <dbReference type="PROSITE" id="PS50053"/>
    </source>
</evidence>
<dbReference type="InterPro" id="IPR019954">
    <property type="entry name" value="Ubiquitin_CS"/>
</dbReference>
<dbReference type="OrthoDB" id="428577at2759"/>
<reference evidence="2 3" key="1">
    <citation type="submission" date="2019-03" db="EMBL/GenBank/DDBJ databases">
        <title>Single cell metagenomics reveals metabolic interactions within the superorganism composed of flagellate Streblomastix strix and complex community of Bacteroidetes bacteria on its surface.</title>
        <authorList>
            <person name="Treitli S.C."/>
            <person name="Kolisko M."/>
            <person name="Husnik F."/>
            <person name="Keeling P."/>
            <person name="Hampl V."/>
        </authorList>
    </citation>
    <scope>NUCLEOTIDE SEQUENCE [LARGE SCALE GENOMIC DNA]</scope>
    <source>
        <strain evidence="2">ST1C</strain>
    </source>
</reference>
<dbReference type="InterPro" id="IPR000626">
    <property type="entry name" value="Ubiquitin-like_dom"/>
</dbReference>
<sequence>MQIFVNIFTNKTIELQVENADTILSVKQQIQDKEGIPTDEQRLVFAGKQLQDDKRIQDYNIQSEATLHFVMRLPQHIYVKTPTYKTIALKYDPDDTIESVKQKIQEKEGIPSGEQRLFLEEIELEDGRTLQECNIQKEATLHLLNRL</sequence>
<dbReference type="Gene3D" id="3.10.20.90">
    <property type="entry name" value="Phosphatidylinositol 3-kinase Catalytic Subunit, Chain A, domain 1"/>
    <property type="match status" value="2"/>
</dbReference>
<protein>
    <submittedName>
        <fullName evidence="2">Putative Polyubiquitin</fullName>
    </submittedName>
</protein>
<evidence type="ECO:0000313" key="3">
    <source>
        <dbReference type="Proteomes" id="UP000324800"/>
    </source>
</evidence>
<dbReference type="SMART" id="SM00213">
    <property type="entry name" value="UBQ"/>
    <property type="match status" value="2"/>
</dbReference>
<dbReference type="InterPro" id="IPR050158">
    <property type="entry name" value="Ubiquitin_ubiquitin-like"/>
</dbReference>
<dbReference type="EMBL" id="SNRW01011775">
    <property type="protein sequence ID" value="KAA6374703.1"/>
    <property type="molecule type" value="Genomic_DNA"/>
</dbReference>
<dbReference type="Pfam" id="PF00240">
    <property type="entry name" value="ubiquitin"/>
    <property type="match status" value="2"/>
</dbReference>